<sequence length="177" mass="19007">MKDWFGRGIWFLVGMFLVIMGLYFLIHPDAALVSIAWLLGAAMLVSGASDLVVYLARHRAYIASGWFLADGIIDLLLGLLFVCNSWLAAELLSYALAGWAILSGVIKCVGAAIYRRAGMLFWGAPLAIGLVILIFGLATFFKPDIAAIAISAVVAVVLMAQGLMAVMRGLFASSLHR</sequence>
<comment type="caution">
    <text evidence="2">The sequence shown here is derived from an EMBL/GenBank/DDBJ whole genome shotgun (WGS) entry which is preliminary data.</text>
</comment>
<evidence type="ECO:0000256" key="1">
    <source>
        <dbReference type="SAM" id="Phobius"/>
    </source>
</evidence>
<dbReference type="Proteomes" id="UP000606499">
    <property type="component" value="Unassembled WGS sequence"/>
</dbReference>
<dbReference type="Pfam" id="PF03729">
    <property type="entry name" value="DUF308"/>
    <property type="match status" value="2"/>
</dbReference>
<keyword evidence="3" id="KW-1185">Reference proteome</keyword>
<feature type="transmembrane region" description="Helical" evidence="1">
    <location>
        <begin position="147"/>
        <end position="171"/>
    </location>
</feature>
<accession>A0A923LVS0</accession>
<evidence type="ECO:0000313" key="3">
    <source>
        <dbReference type="Proteomes" id="UP000606499"/>
    </source>
</evidence>
<dbReference type="EMBL" id="JACOPL010000004">
    <property type="protein sequence ID" value="MBC5724837.1"/>
    <property type="molecule type" value="Genomic_DNA"/>
</dbReference>
<feature type="transmembrane region" description="Helical" evidence="1">
    <location>
        <begin position="94"/>
        <end position="113"/>
    </location>
</feature>
<dbReference type="RefSeq" id="WP_186949749.1">
    <property type="nucleotide sequence ID" value="NZ_JACOPL010000004.1"/>
</dbReference>
<dbReference type="PANTHER" id="PTHR34989:SF1">
    <property type="entry name" value="PROTEIN HDED"/>
    <property type="match status" value="1"/>
</dbReference>
<feature type="transmembrane region" description="Helical" evidence="1">
    <location>
        <begin position="9"/>
        <end position="26"/>
    </location>
</feature>
<dbReference type="PANTHER" id="PTHR34989">
    <property type="entry name" value="PROTEIN HDED"/>
    <property type="match status" value="1"/>
</dbReference>
<feature type="transmembrane region" description="Helical" evidence="1">
    <location>
        <begin position="67"/>
        <end position="88"/>
    </location>
</feature>
<dbReference type="AlphaFoldDB" id="A0A923LVS0"/>
<feature type="transmembrane region" description="Helical" evidence="1">
    <location>
        <begin position="120"/>
        <end position="141"/>
    </location>
</feature>
<organism evidence="2 3">
    <name type="scientific">Agathobaculum faecis</name>
    <dbReference type="NCBI Taxonomy" id="2763013"/>
    <lineage>
        <taxon>Bacteria</taxon>
        <taxon>Bacillati</taxon>
        <taxon>Bacillota</taxon>
        <taxon>Clostridia</taxon>
        <taxon>Eubacteriales</taxon>
        <taxon>Butyricicoccaceae</taxon>
        <taxon>Agathobaculum</taxon>
    </lineage>
</organism>
<dbReference type="InterPro" id="IPR005325">
    <property type="entry name" value="DUF308_memb"/>
</dbReference>
<keyword evidence="1" id="KW-0812">Transmembrane</keyword>
<dbReference type="InterPro" id="IPR052712">
    <property type="entry name" value="Acid_resist_chaperone_HdeD"/>
</dbReference>
<keyword evidence="1" id="KW-1133">Transmembrane helix</keyword>
<evidence type="ECO:0000313" key="2">
    <source>
        <dbReference type="EMBL" id="MBC5724837.1"/>
    </source>
</evidence>
<protein>
    <submittedName>
        <fullName evidence="2">DUF308 domain-containing protein</fullName>
    </submittedName>
</protein>
<reference evidence="2" key="1">
    <citation type="submission" date="2020-08" db="EMBL/GenBank/DDBJ databases">
        <title>Genome public.</title>
        <authorList>
            <person name="Liu C."/>
            <person name="Sun Q."/>
        </authorList>
    </citation>
    <scope>NUCLEOTIDE SEQUENCE</scope>
    <source>
        <strain evidence="2">NSJ-28</strain>
    </source>
</reference>
<feature type="transmembrane region" description="Helical" evidence="1">
    <location>
        <begin position="32"/>
        <end position="55"/>
    </location>
</feature>
<keyword evidence="1" id="KW-0472">Membrane</keyword>
<name>A0A923LVS0_9FIRM</name>
<gene>
    <name evidence="2" type="ORF">H8S45_05120</name>
</gene>
<dbReference type="GO" id="GO:0005886">
    <property type="term" value="C:plasma membrane"/>
    <property type="evidence" value="ECO:0007669"/>
    <property type="project" value="TreeGrafter"/>
</dbReference>
<proteinExistence type="predicted"/>